<organism evidence="1 2">
    <name type="scientific">Deinococcus hopiensis KR-140</name>
    <dbReference type="NCBI Taxonomy" id="695939"/>
    <lineage>
        <taxon>Bacteria</taxon>
        <taxon>Thermotogati</taxon>
        <taxon>Deinococcota</taxon>
        <taxon>Deinococci</taxon>
        <taxon>Deinococcales</taxon>
        <taxon>Deinococcaceae</taxon>
        <taxon>Deinococcus</taxon>
    </lineage>
</organism>
<keyword evidence="2" id="KW-1185">Reference proteome</keyword>
<dbReference type="AlphaFoldDB" id="A0A1W1UEX7"/>
<name>A0A1W1UEX7_9DEIO</name>
<reference evidence="1 2" key="1">
    <citation type="submission" date="2017-04" db="EMBL/GenBank/DDBJ databases">
        <authorList>
            <person name="Afonso C.L."/>
            <person name="Miller P.J."/>
            <person name="Scott M.A."/>
            <person name="Spackman E."/>
            <person name="Goraichik I."/>
            <person name="Dimitrov K.M."/>
            <person name="Suarez D.L."/>
            <person name="Swayne D.E."/>
        </authorList>
    </citation>
    <scope>NUCLEOTIDE SEQUENCE [LARGE SCALE GENOMIC DNA]</scope>
    <source>
        <strain evidence="1 2">KR-140</strain>
    </source>
</reference>
<gene>
    <name evidence="1" type="ORF">SAMN00790413_05899</name>
</gene>
<evidence type="ECO:0008006" key="3">
    <source>
        <dbReference type="Google" id="ProtNLM"/>
    </source>
</evidence>
<dbReference type="EMBL" id="FWWU01000003">
    <property type="protein sequence ID" value="SMB79361.1"/>
    <property type="molecule type" value="Genomic_DNA"/>
</dbReference>
<sequence length="80" mass="8603">MAGTQAENERVLLNVRIASGEQITPEIMSKIVTFLMRQPGVVRAHGSGTANLELEYNSKVVTLVELTRALSPAGVRLGIV</sequence>
<evidence type="ECO:0000313" key="2">
    <source>
        <dbReference type="Proteomes" id="UP000192582"/>
    </source>
</evidence>
<dbReference type="RefSeq" id="WP_084045503.1">
    <property type="nucleotide sequence ID" value="NZ_FWWU01000003.1"/>
</dbReference>
<proteinExistence type="predicted"/>
<protein>
    <recommendedName>
        <fullName evidence="3">ATP-dependent Clp protease adaptor protein ClpS</fullName>
    </recommendedName>
</protein>
<accession>A0A1W1UEX7</accession>
<evidence type="ECO:0000313" key="1">
    <source>
        <dbReference type="EMBL" id="SMB79361.1"/>
    </source>
</evidence>
<dbReference type="Proteomes" id="UP000192582">
    <property type="component" value="Unassembled WGS sequence"/>
</dbReference>